<gene>
    <name evidence="2" type="ORF">H9874_03630</name>
</gene>
<evidence type="ECO:0000313" key="3">
    <source>
        <dbReference type="Proteomes" id="UP000824264"/>
    </source>
</evidence>
<keyword evidence="1" id="KW-1133">Transmembrane helix</keyword>
<feature type="transmembrane region" description="Helical" evidence="1">
    <location>
        <begin position="42"/>
        <end position="63"/>
    </location>
</feature>
<organism evidence="2 3">
    <name type="scientific">Candidatus Bilophila faecipullorum</name>
    <dbReference type="NCBI Taxonomy" id="2838482"/>
    <lineage>
        <taxon>Bacteria</taxon>
        <taxon>Pseudomonadati</taxon>
        <taxon>Thermodesulfobacteriota</taxon>
        <taxon>Desulfovibrionia</taxon>
        <taxon>Desulfovibrionales</taxon>
        <taxon>Desulfovibrionaceae</taxon>
        <taxon>Bilophila</taxon>
    </lineage>
</organism>
<protein>
    <submittedName>
        <fullName evidence="2">AtpZ/AtpI family protein</fullName>
    </submittedName>
</protein>
<accession>A0A9D1R0E9</accession>
<evidence type="ECO:0000313" key="2">
    <source>
        <dbReference type="EMBL" id="HIW78218.1"/>
    </source>
</evidence>
<keyword evidence="1" id="KW-0812">Transmembrane</keyword>
<reference evidence="2" key="1">
    <citation type="journal article" date="2021" name="PeerJ">
        <title>Extensive microbial diversity within the chicken gut microbiome revealed by metagenomics and culture.</title>
        <authorList>
            <person name="Gilroy R."/>
            <person name="Ravi A."/>
            <person name="Getino M."/>
            <person name="Pursley I."/>
            <person name="Horton D.L."/>
            <person name="Alikhan N.F."/>
            <person name="Baker D."/>
            <person name="Gharbi K."/>
            <person name="Hall N."/>
            <person name="Watson M."/>
            <person name="Adriaenssens E.M."/>
            <person name="Foster-Nyarko E."/>
            <person name="Jarju S."/>
            <person name="Secka A."/>
            <person name="Antonio M."/>
            <person name="Oren A."/>
            <person name="Chaudhuri R.R."/>
            <person name="La Ragione R."/>
            <person name="Hildebrand F."/>
            <person name="Pallen M.J."/>
        </authorList>
    </citation>
    <scope>NUCLEOTIDE SEQUENCE</scope>
    <source>
        <strain evidence="2">ChiSxjej5B17-1746</strain>
    </source>
</reference>
<dbReference type="EMBL" id="DXGI01000129">
    <property type="protein sequence ID" value="HIW78218.1"/>
    <property type="molecule type" value="Genomic_DNA"/>
</dbReference>
<name>A0A9D1R0E9_9BACT</name>
<reference evidence="2" key="2">
    <citation type="submission" date="2021-04" db="EMBL/GenBank/DDBJ databases">
        <authorList>
            <person name="Gilroy R."/>
        </authorList>
    </citation>
    <scope>NUCLEOTIDE SEQUENCE</scope>
    <source>
        <strain evidence="2">ChiSxjej5B17-1746</strain>
    </source>
</reference>
<dbReference type="PROSITE" id="PS51257">
    <property type="entry name" value="PROKAR_LIPOPROTEIN"/>
    <property type="match status" value="1"/>
</dbReference>
<dbReference type="Pfam" id="PF09527">
    <property type="entry name" value="ATPase_gene1"/>
    <property type="match status" value="1"/>
</dbReference>
<keyword evidence="1" id="KW-0472">Membrane</keyword>
<dbReference type="Proteomes" id="UP000824264">
    <property type="component" value="Unassembled WGS sequence"/>
</dbReference>
<evidence type="ECO:0000256" key="1">
    <source>
        <dbReference type="SAM" id="Phobius"/>
    </source>
</evidence>
<comment type="caution">
    <text evidence="2">The sequence shown here is derived from an EMBL/GenBank/DDBJ whole genome shotgun (WGS) entry which is preliminary data.</text>
</comment>
<sequence length="86" mass="9356">MSSDKQGLFDALGRASVMGLHMVSGIIVGCLLGYWLDRWLETSPWFAGAGLVLGIAAGFRNVWLDARILLRQGEESDAGKKRPHGQ</sequence>
<dbReference type="AlphaFoldDB" id="A0A9D1R0E9"/>
<proteinExistence type="predicted"/>
<dbReference type="InterPro" id="IPR032820">
    <property type="entry name" value="ATPase_put"/>
</dbReference>
<feature type="transmembrane region" description="Helical" evidence="1">
    <location>
        <begin position="12"/>
        <end position="36"/>
    </location>
</feature>